<evidence type="ECO:0000256" key="2">
    <source>
        <dbReference type="ARBA" id="ARBA00022643"/>
    </source>
</evidence>
<dbReference type="GO" id="GO:0005634">
    <property type="term" value="C:nucleus"/>
    <property type="evidence" value="ECO:0007669"/>
    <property type="project" value="TreeGrafter"/>
</dbReference>
<proteinExistence type="predicted"/>
<dbReference type="PANTHER" id="PTHR47429:SF7">
    <property type="entry name" value="GATA-FACTOR"/>
    <property type="match status" value="1"/>
</dbReference>
<dbReference type="STRING" id="246404.A0A507EY26"/>
<evidence type="ECO:0000259" key="5">
    <source>
        <dbReference type="Pfam" id="PF08447"/>
    </source>
</evidence>
<dbReference type="Proteomes" id="UP000320333">
    <property type="component" value="Unassembled WGS sequence"/>
</dbReference>
<evidence type="ECO:0000313" key="8">
    <source>
        <dbReference type="Proteomes" id="UP000320333"/>
    </source>
</evidence>
<dbReference type="PANTHER" id="PTHR47429">
    <property type="entry name" value="PROTEIN TWIN LOV 1"/>
    <property type="match status" value="1"/>
</dbReference>
<dbReference type="CDD" id="cd00130">
    <property type="entry name" value="PAS"/>
    <property type="match status" value="1"/>
</dbReference>
<dbReference type="Gene3D" id="3.30.450.20">
    <property type="entry name" value="PAS domain"/>
    <property type="match status" value="2"/>
</dbReference>
<accession>A0A507EY26</accession>
<dbReference type="Pfam" id="PF13426">
    <property type="entry name" value="PAS_9"/>
    <property type="match status" value="1"/>
</dbReference>
<organism evidence="7 8">
    <name type="scientific">Chytriomyces confervae</name>
    <dbReference type="NCBI Taxonomy" id="246404"/>
    <lineage>
        <taxon>Eukaryota</taxon>
        <taxon>Fungi</taxon>
        <taxon>Fungi incertae sedis</taxon>
        <taxon>Chytridiomycota</taxon>
        <taxon>Chytridiomycota incertae sedis</taxon>
        <taxon>Chytridiomycetes</taxon>
        <taxon>Chytridiales</taxon>
        <taxon>Chytriomycetaceae</taxon>
        <taxon>Chytriomyces</taxon>
    </lineage>
</organism>
<comment type="caution">
    <text evidence="7">The sequence shown here is derived from an EMBL/GenBank/DDBJ whole genome shotgun (WGS) entry which is preliminary data.</text>
</comment>
<dbReference type="AlphaFoldDB" id="A0A507EY26"/>
<dbReference type="Pfam" id="PF08447">
    <property type="entry name" value="PAS_3"/>
    <property type="match status" value="1"/>
</dbReference>
<dbReference type="OrthoDB" id="447251at2759"/>
<keyword evidence="2" id="KW-0288">FMN</keyword>
<feature type="domain" description="PAS" evidence="6">
    <location>
        <begin position="5"/>
        <end position="41"/>
    </location>
</feature>
<feature type="region of interest" description="Disordered" evidence="4">
    <location>
        <begin position="361"/>
        <end position="392"/>
    </location>
</feature>
<evidence type="ECO:0000313" key="7">
    <source>
        <dbReference type="EMBL" id="TPX68814.1"/>
    </source>
</evidence>
<feature type="domain" description="PAS fold-3" evidence="5">
    <location>
        <begin position="153"/>
        <end position="225"/>
    </location>
</feature>
<dbReference type="EMBL" id="QEAP01000339">
    <property type="protein sequence ID" value="TPX68814.1"/>
    <property type="molecule type" value="Genomic_DNA"/>
</dbReference>
<name>A0A507EY26_9FUNG</name>
<evidence type="ECO:0000256" key="4">
    <source>
        <dbReference type="SAM" id="MobiDB-lite"/>
    </source>
</evidence>
<keyword evidence="1" id="KW-0285">Flavoprotein</keyword>
<dbReference type="InterPro" id="IPR035965">
    <property type="entry name" value="PAS-like_dom_sf"/>
</dbReference>
<gene>
    <name evidence="7" type="ORF">CcCBS67573_g07044</name>
</gene>
<dbReference type="InterPro" id="IPR013655">
    <property type="entry name" value="PAS_fold_3"/>
</dbReference>
<reference evidence="7 8" key="1">
    <citation type="journal article" date="2019" name="Sci. Rep.">
        <title>Comparative genomics of chytrid fungi reveal insights into the obligate biotrophic and pathogenic lifestyle of Synchytrium endobioticum.</title>
        <authorList>
            <person name="van de Vossenberg B.T.L.H."/>
            <person name="Warris S."/>
            <person name="Nguyen H.D.T."/>
            <person name="van Gent-Pelzer M.P.E."/>
            <person name="Joly D.L."/>
            <person name="van de Geest H.C."/>
            <person name="Bonants P.J.M."/>
            <person name="Smith D.S."/>
            <person name="Levesque C.A."/>
            <person name="van der Lee T.A.J."/>
        </authorList>
    </citation>
    <scope>NUCLEOTIDE SEQUENCE [LARGE SCALE GENOMIC DNA]</scope>
    <source>
        <strain evidence="7 8">CBS 675.73</strain>
    </source>
</reference>
<dbReference type="InterPro" id="IPR001610">
    <property type="entry name" value="PAC"/>
</dbReference>
<evidence type="ECO:0000256" key="3">
    <source>
        <dbReference type="ARBA" id="ARBA00022991"/>
    </source>
</evidence>
<dbReference type="SUPFAM" id="SSF55785">
    <property type="entry name" value="PYP-like sensor domain (PAS domain)"/>
    <property type="match status" value="1"/>
</dbReference>
<sequence>MQITYSYRKSGEPFINLITIIPLFAPGTSNVEYFVGFQVDLVEQPRAILGRCKEGNYVAGYKNLEEHAPREVDPRGVIVEDSYASEGGSASGGNGPAGMGSGSSSIIASASHLSRNLLPIPDNIAESVVDGGDFVFLLSLRARFLYVPPKASVELLGFQASEVNGKKLQDHVHPADLLSAIRELRSAKVGSVINFLCRFRKRSGGFIYLDVNGHIFEGNNSNKKCFVLSGRPVPVPNTPNPPCGPNKHDLWLKITPEGIILLTSSLNYALYGIPQPTATEDATSSVPYSPVLGTSVHDLIAVEDRPTFHQCLFLACRTQSVMECIVRGCAIGVNRDVIRMVVNLIPETGPQARHVFMRIGPHIQDDSDGGSGGFSRGGDENDRGKGSGVWPLDGVSVDSRSVVDLLKVGNESGNATSLHYEINGLKVQNKKLREELESIS</sequence>
<protein>
    <submittedName>
        <fullName evidence="7">Uncharacterized protein</fullName>
    </submittedName>
</protein>
<dbReference type="SMART" id="SM00086">
    <property type="entry name" value="PAC"/>
    <property type="match status" value="2"/>
</dbReference>
<evidence type="ECO:0000256" key="1">
    <source>
        <dbReference type="ARBA" id="ARBA00022630"/>
    </source>
</evidence>
<dbReference type="InterPro" id="IPR000014">
    <property type="entry name" value="PAS"/>
</dbReference>
<evidence type="ECO:0000259" key="6">
    <source>
        <dbReference type="Pfam" id="PF13426"/>
    </source>
</evidence>
<keyword evidence="8" id="KW-1185">Reference proteome</keyword>
<keyword evidence="3" id="KW-0157">Chromophore</keyword>